<proteinExistence type="predicted"/>
<name>A0A7S4HFZ1_9EUKA</name>
<evidence type="ECO:0000313" key="1">
    <source>
        <dbReference type="EMBL" id="CAE2197690.1"/>
    </source>
</evidence>
<dbReference type="Pfam" id="PF03133">
    <property type="entry name" value="TTL"/>
    <property type="match status" value="1"/>
</dbReference>
<protein>
    <recommendedName>
        <fullName evidence="2">Tubulin--tyrosine ligase-like protein 9</fullName>
    </recommendedName>
</protein>
<dbReference type="InterPro" id="IPR004344">
    <property type="entry name" value="TTL/TTLL_fam"/>
</dbReference>
<reference evidence="1" key="1">
    <citation type="submission" date="2021-01" db="EMBL/GenBank/DDBJ databases">
        <authorList>
            <person name="Corre E."/>
            <person name="Pelletier E."/>
            <person name="Niang G."/>
            <person name="Scheremetjew M."/>
            <person name="Finn R."/>
            <person name="Kale V."/>
            <person name="Holt S."/>
            <person name="Cochrane G."/>
            <person name="Meng A."/>
            <person name="Brown T."/>
            <person name="Cohen L."/>
        </authorList>
    </citation>
    <scope>NUCLEOTIDE SEQUENCE</scope>
    <source>
        <strain evidence="1">UIO037</strain>
    </source>
</reference>
<dbReference type="Gene3D" id="3.30.470.20">
    <property type="entry name" value="ATP-grasp fold, B domain"/>
    <property type="match status" value="1"/>
</dbReference>
<dbReference type="AlphaFoldDB" id="A0A7S4HFZ1"/>
<dbReference type="EMBL" id="HBKO01006319">
    <property type="protein sequence ID" value="CAE2197690.1"/>
    <property type="molecule type" value="Transcribed_RNA"/>
</dbReference>
<organism evidence="1">
    <name type="scientific">Prymnesium polylepis</name>
    <dbReference type="NCBI Taxonomy" id="72548"/>
    <lineage>
        <taxon>Eukaryota</taxon>
        <taxon>Haptista</taxon>
        <taxon>Haptophyta</taxon>
        <taxon>Prymnesiophyceae</taxon>
        <taxon>Prymnesiales</taxon>
        <taxon>Prymnesiaceae</taxon>
        <taxon>Prymnesium</taxon>
    </lineage>
</organism>
<evidence type="ECO:0008006" key="2">
    <source>
        <dbReference type="Google" id="ProtNLM"/>
    </source>
</evidence>
<sequence>MGSLVWRSLRAARGSLVPRPRCARSHLYALLAYDWVLDARGEPVLLEVNSHPAIADGTMAAVPRDVYTTLVRDVLGALVLPALDGRPPEPGGFEPVDGWAG</sequence>
<gene>
    <name evidence="1" type="ORF">CPOL0286_LOCUS3044</name>
</gene>
<accession>A0A7S4HFZ1</accession>